<feature type="transmembrane region" description="Helical" evidence="1">
    <location>
        <begin position="125"/>
        <end position="143"/>
    </location>
</feature>
<keyword evidence="1" id="KW-1133">Transmembrane helix</keyword>
<keyword evidence="1" id="KW-0472">Membrane</keyword>
<feature type="transmembrane region" description="Helical" evidence="1">
    <location>
        <begin position="283"/>
        <end position="302"/>
    </location>
</feature>
<evidence type="ECO:0000313" key="3">
    <source>
        <dbReference type="Proteomes" id="UP000590412"/>
    </source>
</evidence>
<comment type="caution">
    <text evidence="2">The sequence shown here is derived from an EMBL/GenBank/DDBJ whole genome shotgun (WGS) entry which is preliminary data.</text>
</comment>
<evidence type="ECO:0000256" key="1">
    <source>
        <dbReference type="SAM" id="Phobius"/>
    </source>
</evidence>
<feature type="transmembrane region" description="Helical" evidence="1">
    <location>
        <begin position="182"/>
        <end position="203"/>
    </location>
</feature>
<evidence type="ECO:0000313" key="2">
    <source>
        <dbReference type="EMBL" id="KAF6042891.1"/>
    </source>
</evidence>
<protein>
    <submittedName>
        <fullName evidence="2">Putative integral membrane protein</fullName>
    </submittedName>
</protein>
<organism evidence="2 3">
    <name type="scientific">Candida parapsilosis</name>
    <name type="common">Yeast</name>
    <dbReference type="NCBI Taxonomy" id="5480"/>
    <lineage>
        <taxon>Eukaryota</taxon>
        <taxon>Fungi</taxon>
        <taxon>Dikarya</taxon>
        <taxon>Ascomycota</taxon>
        <taxon>Saccharomycotina</taxon>
        <taxon>Pichiomycetes</taxon>
        <taxon>Debaryomycetaceae</taxon>
        <taxon>Candida/Lodderomyces clade</taxon>
        <taxon>Candida</taxon>
    </lineage>
</organism>
<gene>
    <name evidence="2" type="ORF">FOB60_005645</name>
</gene>
<dbReference type="OrthoDB" id="4025320at2759"/>
<reference evidence="2" key="1">
    <citation type="submission" date="2020-03" db="EMBL/GenBank/DDBJ databases">
        <title>FDA dAtabase for Regulatory Grade micrObial Sequences (FDA-ARGOS): Supporting development and validation of Infectious Disease Dx tests.</title>
        <authorList>
            <person name="Campos J."/>
            <person name="Goldberg B."/>
            <person name="Tallon L."/>
            <person name="Sadzewicz L."/>
            <person name="Vavikolanu K."/>
            <person name="Mehta A."/>
            <person name="Aluvathingal J."/>
            <person name="Nadendla S."/>
            <person name="Nandy P."/>
            <person name="Geyer C."/>
            <person name="Yan Y."/>
            <person name="Sichtig H."/>
        </authorList>
    </citation>
    <scope>NUCLEOTIDE SEQUENCE [LARGE SCALE GENOMIC DNA]</scope>
    <source>
        <strain evidence="2">FDAARGOS_652</strain>
    </source>
</reference>
<dbReference type="AlphaFoldDB" id="A0A8X7NG50"/>
<feature type="transmembrane region" description="Helical" evidence="1">
    <location>
        <begin position="20"/>
        <end position="39"/>
    </location>
</feature>
<proteinExistence type="predicted"/>
<sequence length="303" mass="34484">MTNTHRKFINVLEKYMCNGLHNPIASSAIIIAFVLGQVINPSSPLKAMLSQNTLSPLVEEAINGTIDGEPISYTQDTTTTTAATTFEDLLMDLVSNSINLIFIFRFVKKSTPDCPHRSRSTCQELCFFVTQLMAATYFISTYFSHFHKLLQIFTSLQLVLPFLILLISITSNKSIYKSLRECNNNILPFFITNSFLFINTTFTSTTTSPDTSFDFVGWIYLIAAYSQKFYLIYKYVVYELITIYEEEDPKDEAKVEKTSDLEKGRPNERTNNHSTYSEFKNRLLIAACCVVMVVDLVLICLLV</sequence>
<feature type="transmembrane region" description="Helical" evidence="1">
    <location>
        <begin position="215"/>
        <end position="233"/>
    </location>
</feature>
<name>A0A8X7NG50_CANPA</name>
<dbReference type="EMBL" id="JABWAB010000013">
    <property type="protein sequence ID" value="KAF6042891.1"/>
    <property type="molecule type" value="Genomic_DNA"/>
</dbReference>
<feature type="transmembrane region" description="Helical" evidence="1">
    <location>
        <begin position="149"/>
        <end position="170"/>
    </location>
</feature>
<accession>A0A8X7NG50</accession>
<keyword evidence="1" id="KW-0812">Transmembrane</keyword>
<dbReference type="Proteomes" id="UP000590412">
    <property type="component" value="Unassembled WGS sequence"/>
</dbReference>